<evidence type="ECO:0000313" key="7">
    <source>
        <dbReference type="Proteomes" id="UP000007127"/>
    </source>
</evidence>
<dbReference type="PANTHER" id="PTHR34984">
    <property type="entry name" value="CARBON STORAGE REGULATOR"/>
    <property type="match status" value="1"/>
</dbReference>
<dbReference type="FunFam" id="2.60.40.4380:FF:000002">
    <property type="entry name" value="Translational regulator CsrA"/>
    <property type="match status" value="1"/>
</dbReference>
<keyword evidence="5" id="KW-1005">Bacterial flagellum biogenesis</keyword>
<name>A0AB72U9J9_9PROT</name>
<dbReference type="KEGG" id="txi:TH3_03945"/>
<evidence type="ECO:0000256" key="2">
    <source>
        <dbReference type="ARBA" id="ARBA00022491"/>
    </source>
</evidence>
<dbReference type="GO" id="GO:1902208">
    <property type="term" value="P:regulation of bacterial-type flagellum assembly"/>
    <property type="evidence" value="ECO:0007669"/>
    <property type="project" value="UniProtKB-UniRule"/>
</dbReference>
<evidence type="ECO:0000256" key="1">
    <source>
        <dbReference type="ARBA" id="ARBA00022490"/>
    </source>
</evidence>
<evidence type="ECO:0000256" key="4">
    <source>
        <dbReference type="ARBA" id="ARBA00022884"/>
    </source>
</evidence>
<dbReference type="GO" id="GO:0045947">
    <property type="term" value="P:negative regulation of translational initiation"/>
    <property type="evidence" value="ECO:0007669"/>
    <property type="project" value="UniProtKB-UniRule"/>
</dbReference>
<comment type="subunit">
    <text evidence="5">Homodimer; the beta-strands of each monomer intercalate to form a hydrophobic core, while the alpha-helices form wings that extend away from the core.</text>
</comment>
<dbReference type="InterPro" id="IPR036107">
    <property type="entry name" value="CsrA_sf"/>
</dbReference>
<evidence type="ECO:0000256" key="5">
    <source>
        <dbReference type="HAMAP-Rule" id="MF_00167"/>
    </source>
</evidence>
<organism evidence="6 7">
    <name type="scientific">Thalassospira xiamenensis M-5 = DSM 17429</name>
    <dbReference type="NCBI Taxonomy" id="1123366"/>
    <lineage>
        <taxon>Bacteria</taxon>
        <taxon>Pseudomonadati</taxon>
        <taxon>Pseudomonadota</taxon>
        <taxon>Alphaproteobacteria</taxon>
        <taxon>Rhodospirillales</taxon>
        <taxon>Thalassospiraceae</taxon>
        <taxon>Thalassospira</taxon>
    </lineage>
</organism>
<dbReference type="GO" id="GO:0006402">
    <property type="term" value="P:mRNA catabolic process"/>
    <property type="evidence" value="ECO:0007669"/>
    <property type="project" value="InterPro"/>
</dbReference>
<dbReference type="HAMAP" id="MF_00167">
    <property type="entry name" value="CsrA"/>
    <property type="match status" value="1"/>
</dbReference>
<protein>
    <recommendedName>
        <fullName evidence="5">Translational regulator CsrA</fullName>
    </recommendedName>
</protein>
<gene>
    <name evidence="5" type="primary">csrA</name>
    <name evidence="6" type="ORF">TH3_03945</name>
</gene>
<dbReference type="PANTHER" id="PTHR34984:SF1">
    <property type="entry name" value="CARBON STORAGE REGULATOR"/>
    <property type="match status" value="1"/>
</dbReference>
<dbReference type="GO" id="GO:0048027">
    <property type="term" value="F:mRNA 5'-UTR binding"/>
    <property type="evidence" value="ECO:0007669"/>
    <property type="project" value="UniProtKB-UniRule"/>
</dbReference>
<proteinExistence type="inferred from homology"/>
<keyword evidence="2 5" id="KW-0678">Repressor</keyword>
<dbReference type="Pfam" id="PF02599">
    <property type="entry name" value="CsrA"/>
    <property type="match status" value="1"/>
</dbReference>
<accession>A0AB72U9J9</accession>
<dbReference type="AlphaFoldDB" id="A0AB72U9J9"/>
<dbReference type="InterPro" id="IPR003751">
    <property type="entry name" value="CsrA"/>
</dbReference>
<keyword evidence="3 5" id="KW-0810">Translation regulation</keyword>
<dbReference type="Gene3D" id="2.60.40.4380">
    <property type="entry name" value="Translational regulator CsrA"/>
    <property type="match status" value="1"/>
</dbReference>
<dbReference type="GO" id="GO:0006109">
    <property type="term" value="P:regulation of carbohydrate metabolic process"/>
    <property type="evidence" value="ECO:0007669"/>
    <property type="project" value="InterPro"/>
</dbReference>
<keyword evidence="1 5" id="KW-0963">Cytoplasm</keyword>
<dbReference type="GO" id="GO:0044781">
    <property type="term" value="P:bacterial-type flagellum organization"/>
    <property type="evidence" value="ECO:0007669"/>
    <property type="project" value="UniProtKB-KW"/>
</dbReference>
<evidence type="ECO:0000256" key="3">
    <source>
        <dbReference type="ARBA" id="ARBA00022845"/>
    </source>
</evidence>
<dbReference type="Proteomes" id="UP000007127">
    <property type="component" value="Chromosome"/>
</dbReference>
<dbReference type="EMBL" id="CP004388">
    <property type="protein sequence ID" value="AJD50911.1"/>
    <property type="molecule type" value="Genomic_DNA"/>
</dbReference>
<comment type="subcellular location">
    <subcellularLocation>
        <location evidence="5">Cytoplasm</location>
    </subcellularLocation>
</comment>
<keyword evidence="4 5" id="KW-0694">RNA-binding</keyword>
<comment type="function">
    <text evidence="5">A translational regulator that binds mRNA to regulate translation initiation and/or mRNA stability. Usually binds in the 5'-UTR at or near the Shine-Dalgarno sequence preventing ribosome-binding, thus repressing translation. Its main target seems to be the major flagellin gene, while its function is anatagonized by FliW.</text>
</comment>
<dbReference type="SUPFAM" id="SSF117130">
    <property type="entry name" value="CsrA-like"/>
    <property type="match status" value="1"/>
</dbReference>
<reference evidence="6 7" key="1">
    <citation type="journal article" date="2012" name="J. Bacteriol.">
        <title>Genome sequence of Thalassospira xiamenensis type strain M-5.</title>
        <authorList>
            <person name="Lai Q."/>
            <person name="Shao Z."/>
        </authorList>
    </citation>
    <scope>NUCLEOTIDE SEQUENCE [LARGE SCALE GENOMIC DNA]</scope>
    <source>
        <strain evidence="6 7">M-5</strain>
    </source>
</reference>
<dbReference type="NCBIfam" id="NF002469">
    <property type="entry name" value="PRK01712.1"/>
    <property type="match status" value="1"/>
</dbReference>
<evidence type="ECO:0000313" key="6">
    <source>
        <dbReference type="EMBL" id="AJD50911.1"/>
    </source>
</evidence>
<sequence length="122" mass="13637">MVALDRGEQSGHIVSRLVNFFRHLSKPGHFMLYLTRKVGDSVVIDDNIEVTVVEVRGKTVKLGFTFPENVQVLRRELYDRIQEENRSASASADLVHQLGQVANAVADNMKNSPDADKDDGKD</sequence>
<dbReference type="NCBIfam" id="TIGR00202">
    <property type="entry name" value="csrA"/>
    <property type="match status" value="1"/>
</dbReference>
<dbReference type="GO" id="GO:0005829">
    <property type="term" value="C:cytosol"/>
    <property type="evidence" value="ECO:0007669"/>
    <property type="project" value="TreeGrafter"/>
</dbReference>
<comment type="similarity">
    <text evidence="5">Belongs to the CsrA/RsmA family.</text>
</comment>